<dbReference type="NCBIfam" id="TIGR02427">
    <property type="entry name" value="protocat_pcaD"/>
    <property type="match status" value="1"/>
</dbReference>
<organism evidence="2 3">
    <name type="scientific">Quadrisphaera granulorum</name>
    <dbReference type="NCBI Taxonomy" id="317664"/>
    <lineage>
        <taxon>Bacteria</taxon>
        <taxon>Bacillati</taxon>
        <taxon>Actinomycetota</taxon>
        <taxon>Actinomycetes</taxon>
        <taxon>Kineosporiales</taxon>
        <taxon>Kineosporiaceae</taxon>
        <taxon>Quadrisphaera</taxon>
    </lineage>
</organism>
<dbReference type="PANTHER" id="PTHR43798">
    <property type="entry name" value="MONOACYLGLYCEROL LIPASE"/>
    <property type="match status" value="1"/>
</dbReference>
<sequence>MHVVVDGPTDGPLVVLGPSLGTDLGLWDPQAAALADEHRVLRFDLPGHGRSPVPRGPVTIASIAADVLAAVDELGVHRFSYAGVSIGGAIGLQLALDAPDRVDRLVVLASAARFPDPASWPLRAARVRSQGTEFLVDSRTGAWFTPDFAARHPGEAERLLAMLRATTPEGYAACAEAVGLHDVRDRLPAITAATLVVAGGEDPVTPVPLVREIATGIDHARFEVVSGVSHLVNAELPDVVSGLLREHLRVASMRRRPT</sequence>
<dbReference type="EMBL" id="QGDQ01000052">
    <property type="protein sequence ID" value="PWJ45778.1"/>
    <property type="molecule type" value="Genomic_DNA"/>
</dbReference>
<evidence type="ECO:0000313" key="2">
    <source>
        <dbReference type="EMBL" id="PWJ45778.1"/>
    </source>
</evidence>
<dbReference type="InterPro" id="IPR026968">
    <property type="entry name" value="PcaD/CatD"/>
</dbReference>
<dbReference type="SUPFAM" id="SSF53474">
    <property type="entry name" value="alpha/beta-Hydrolases"/>
    <property type="match status" value="1"/>
</dbReference>
<dbReference type="GO" id="GO:0047570">
    <property type="term" value="F:3-oxoadipate enol-lactonase activity"/>
    <property type="evidence" value="ECO:0007669"/>
    <property type="project" value="InterPro"/>
</dbReference>
<dbReference type="Proteomes" id="UP000245469">
    <property type="component" value="Unassembled WGS sequence"/>
</dbReference>
<protein>
    <submittedName>
        <fullName evidence="2">3-oxoadipate enol-lactonase</fullName>
    </submittedName>
</protein>
<dbReference type="AlphaFoldDB" id="A0A315ZLL3"/>
<dbReference type="PRINTS" id="PR00111">
    <property type="entry name" value="ABHYDROLASE"/>
</dbReference>
<dbReference type="GO" id="GO:0042952">
    <property type="term" value="P:beta-ketoadipate pathway"/>
    <property type="evidence" value="ECO:0007669"/>
    <property type="project" value="InterPro"/>
</dbReference>
<accession>A0A315ZLL3</accession>
<comment type="caution">
    <text evidence="2">The sequence shown here is derived from an EMBL/GenBank/DDBJ whole genome shotgun (WGS) entry which is preliminary data.</text>
</comment>
<feature type="domain" description="AB hydrolase-1" evidence="1">
    <location>
        <begin position="12"/>
        <end position="233"/>
    </location>
</feature>
<dbReference type="InterPro" id="IPR029058">
    <property type="entry name" value="AB_hydrolase_fold"/>
</dbReference>
<name>A0A315ZLL3_9ACTN</name>
<reference evidence="2 3" key="1">
    <citation type="submission" date="2018-03" db="EMBL/GenBank/DDBJ databases">
        <title>Genomic Encyclopedia of Archaeal and Bacterial Type Strains, Phase II (KMG-II): from individual species to whole genera.</title>
        <authorList>
            <person name="Goeker M."/>
        </authorList>
    </citation>
    <scope>NUCLEOTIDE SEQUENCE [LARGE SCALE GENOMIC DNA]</scope>
    <source>
        <strain evidence="2 3">DSM 44889</strain>
    </source>
</reference>
<dbReference type="InterPro" id="IPR000073">
    <property type="entry name" value="AB_hydrolase_1"/>
</dbReference>
<proteinExistence type="predicted"/>
<keyword evidence="3" id="KW-1185">Reference proteome</keyword>
<evidence type="ECO:0000259" key="1">
    <source>
        <dbReference type="Pfam" id="PF00561"/>
    </source>
</evidence>
<dbReference type="OrthoDB" id="3396704at2"/>
<dbReference type="RefSeq" id="WP_109776728.1">
    <property type="nucleotide sequence ID" value="NZ_QGDQ01000052.1"/>
</dbReference>
<dbReference type="Pfam" id="PF00561">
    <property type="entry name" value="Abhydrolase_1"/>
    <property type="match status" value="1"/>
</dbReference>
<evidence type="ECO:0000313" key="3">
    <source>
        <dbReference type="Proteomes" id="UP000245469"/>
    </source>
</evidence>
<gene>
    <name evidence="2" type="ORF">BXY45_1524</name>
</gene>
<dbReference type="InterPro" id="IPR050266">
    <property type="entry name" value="AB_hydrolase_sf"/>
</dbReference>
<dbReference type="Gene3D" id="3.40.50.1820">
    <property type="entry name" value="alpha/beta hydrolase"/>
    <property type="match status" value="1"/>
</dbReference>